<dbReference type="PANTHER" id="PTHR42756">
    <property type="entry name" value="TRANSCRIPTIONAL REGULATOR, MARR"/>
    <property type="match status" value="1"/>
</dbReference>
<feature type="domain" description="HTH marR-type" evidence="4">
    <location>
        <begin position="23"/>
        <end position="158"/>
    </location>
</feature>
<evidence type="ECO:0000256" key="1">
    <source>
        <dbReference type="ARBA" id="ARBA00023015"/>
    </source>
</evidence>
<dbReference type="InterPro" id="IPR000835">
    <property type="entry name" value="HTH_MarR-typ"/>
</dbReference>
<evidence type="ECO:0000256" key="3">
    <source>
        <dbReference type="ARBA" id="ARBA00023163"/>
    </source>
</evidence>
<reference evidence="5 6" key="1">
    <citation type="submission" date="2018-06" db="EMBL/GenBank/DDBJ databases">
        <title>ACT-28, a chromosomally-encoded AmpC with carbapenemase activity from Enterobacter kobei.</title>
        <authorList>
            <person name="Jousset A.B."/>
            <person name="Oueslati S."/>
            <person name="Bernabeu S."/>
            <person name="Takissian J."/>
            <person name="Creton E."/>
            <person name="Vogel A."/>
            <person name="Cotellon G."/>
            <person name="Bonnin R.A."/>
            <person name="Dortet L."/>
            <person name="Naas T."/>
        </authorList>
    </citation>
    <scope>NUCLEOTIDE SEQUENCE [LARGE SCALE GENOMIC DNA]</scope>
    <source>
        <strain evidence="5 6">99B3</strain>
    </source>
</reference>
<dbReference type="InterPro" id="IPR036388">
    <property type="entry name" value="WH-like_DNA-bd_sf"/>
</dbReference>
<dbReference type="PROSITE" id="PS01117">
    <property type="entry name" value="HTH_MARR_1"/>
    <property type="match status" value="1"/>
</dbReference>
<sequence length="178" mass="20322">MKDHVDFVVDQWRSAMPELDASSMKIFGRLLRLMKHLGKTHAQVMAQFGFREGEFDVLATLRRAGEPYCLSPTQLYKSLLITSGAMTNRVNHLEQQGLIRRIADPDDKRSTLVSLTPQGLERIERALFVHTETQNALLRNLSDAQRAQLESLLREMLLTFPSEEPGNPLKRVDNKVHD</sequence>
<dbReference type="Pfam" id="PF12802">
    <property type="entry name" value="MarR_2"/>
    <property type="match status" value="1"/>
</dbReference>
<dbReference type="PROSITE" id="PS50995">
    <property type="entry name" value="HTH_MARR_2"/>
    <property type="match status" value="1"/>
</dbReference>
<dbReference type="Proteomes" id="UP000251576">
    <property type="component" value="Unassembled WGS sequence"/>
</dbReference>
<accession>A0A330G690</accession>
<dbReference type="AlphaFoldDB" id="A0A330G690"/>
<evidence type="ECO:0000313" key="5">
    <source>
        <dbReference type="EMBL" id="RAZ64547.1"/>
    </source>
</evidence>
<comment type="caution">
    <text evidence="5">The sequence shown here is derived from an EMBL/GenBank/DDBJ whole genome shotgun (WGS) entry which is preliminary data.</text>
</comment>
<protein>
    <submittedName>
        <fullName evidence="5">MarR family transcriptional regulator</fullName>
    </submittedName>
</protein>
<dbReference type="PRINTS" id="PR00598">
    <property type="entry name" value="HTHMARR"/>
</dbReference>
<dbReference type="InterPro" id="IPR036390">
    <property type="entry name" value="WH_DNA-bd_sf"/>
</dbReference>
<dbReference type="SUPFAM" id="SSF46785">
    <property type="entry name" value="Winged helix' DNA-binding domain"/>
    <property type="match status" value="1"/>
</dbReference>
<evidence type="ECO:0000313" key="6">
    <source>
        <dbReference type="Proteomes" id="UP000251576"/>
    </source>
</evidence>
<dbReference type="GO" id="GO:0003700">
    <property type="term" value="F:DNA-binding transcription factor activity"/>
    <property type="evidence" value="ECO:0007669"/>
    <property type="project" value="InterPro"/>
</dbReference>
<dbReference type="InterPro" id="IPR023187">
    <property type="entry name" value="Tscrpt_reg_MarR-type_CS"/>
</dbReference>
<gene>
    <name evidence="5" type="ORF">DP202_17995</name>
</gene>
<keyword evidence="3" id="KW-0804">Transcription</keyword>
<organism evidence="5 6">
    <name type="scientific">Enterobacter cloacae</name>
    <dbReference type="NCBI Taxonomy" id="550"/>
    <lineage>
        <taxon>Bacteria</taxon>
        <taxon>Pseudomonadati</taxon>
        <taxon>Pseudomonadota</taxon>
        <taxon>Gammaproteobacteria</taxon>
        <taxon>Enterobacterales</taxon>
        <taxon>Enterobacteriaceae</taxon>
        <taxon>Enterobacter</taxon>
        <taxon>Enterobacter cloacae complex</taxon>
    </lineage>
</organism>
<dbReference type="SMART" id="SM00347">
    <property type="entry name" value="HTH_MARR"/>
    <property type="match status" value="1"/>
</dbReference>
<keyword evidence="2" id="KW-0238">DNA-binding</keyword>
<dbReference type="GO" id="GO:0003677">
    <property type="term" value="F:DNA binding"/>
    <property type="evidence" value="ECO:0007669"/>
    <property type="project" value="UniProtKB-KW"/>
</dbReference>
<evidence type="ECO:0000259" key="4">
    <source>
        <dbReference type="PROSITE" id="PS50995"/>
    </source>
</evidence>
<name>A0A330G690_ENTCL</name>
<dbReference type="PANTHER" id="PTHR42756:SF1">
    <property type="entry name" value="TRANSCRIPTIONAL REPRESSOR OF EMRAB OPERON"/>
    <property type="match status" value="1"/>
</dbReference>
<dbReference type="Gene3D" id="1.10.10.10">
    <property type="entry name" value="Winged helix-like DNA-binding domain superfamily/Winged helix DNA-binding domain"/>
    <property type="match status" value="1"/>
</dbReference>
<dbReference type="RefSeq" id="WP_112781454.1">
    <property type="nucleotide sequence ID" value="NZ_CABMNQ010000036.1"/>
</dbReference>
<evidence type="ECO:0000256" key="2">
    <source>
        <dbReference type="ARBA" id="ARBA00023125"/>
    </source>
</evidence>
<proteinExistence type="predicted"/>
<dbReference type="EMBL" id="QMDH01000036">
    <property type="protein sequence ID" value="RAZ64547.1"/>
    <property type="molecule type" value="Genomic_DNA"/>
</dbReference>
<keyword evidence="1" id="KW-0805">Transcription regulation</keyword>